<proteinExistence type="predicted"/>
<gene>
    <name evidence="1" type="ORF">IJ22_05420</name>
</gene>
<dbReference type="RefSeq" id="WP_062407055.1">
    <property type="nucleotide sequence ID" value="NZ_CP013652.1"/>
</dbReference>
<name>A0A0U2UG83_9BACL</name>
<dbReference type="EMBL" id="CP013652">
    <property type="protein sequence ID" value="ALS20929.1"/>
    <property type="molecule type" value="Genomic_DNA"/>
</dbReference>
<dbReference type="PATRIC" id="fig|162209.4.peg.575"/>
<sequence>MYHTIQLLMWLALFGAILIGFIVVLLQLLANDSTEYDMEFLWNHRYTLEDLHLNQDDNKNE</sequence>
<evidence type="ECO:0000313" key="1">
    <source>
        <dbReference type="EMBL" id="ALS20929.1"/>
    </source>
</evidence>
<keyword evidence="2" id="KW-1185">Reference proteome</keyword>
<accession>A0A0U2UG83</accession>
<protein>
    <submittedName>
        <fullName evidence="1">Uncharacterized protein</fullName>
    </submittedName>
</protein>
<dbReference type="OrthoDB" id="2654131at2"/>
<reference evidence="1 2" key="2">
    <citation type="journal article" date="2016" name="Genome Announc.">
        <title>Complete Genome Sequences of Two Interactive Moderate Thermophiles, Paenibacillus napthalenovorans 32O-Y and Paenibacillus sp. 32O-W.</title>
        <authorList>
            <person name="Butler R.R.III."/>
            <person name="Wang J."/>
            <person name="Stark B.C."/>
            <person name="Pombert J.F."/>
        </authorList>
    </citation>
    <scope>NUCLEOTIDE SEQUENCE [LARGE SCALE GENOMIC DNA]</scope>
    <source>
        <strain evidence="1 2">32O-Y</strain>
    </source>
</reference>
<dbReference type="Proteomes" id="UP000061660">
    <property type="component" value="Chromosome"/>
</dbReference>
<dbReference type="AlphaFoldDB" id="A0A0U2UG83"/>
<reference evidence="2" key="1">
    <citation type="submission" date="2015-12" db="EMBL/GenBank/DDBJ databases">
        <title>Complete genome sequences of two moderately thermophilic Paenibacillus species.</title>
        <authorList>
            <person name="Butler R.III."/>
            <person name="Wang J."/>
            <person name="Stark B.C."/>
            <person name="Pombert J.-F."/>
        </authorList>
    </citation>
    <scope>NUCLEOTIDE SEQUENCE [LARGE SCALE GENOMIC DNA]</scope>
    <source>
        <strain evidence="2">32O-Y</strain>
    </source>
</reference>
<evidence type="ECO:0000313" key="2">
    <source>
        <dbReference type="Proteomes" id="UP000061660"/>
    </source>
</evidence>
<dbReference type="KEGG" id="pnp:IJ22_05420"/>
<organism evidence="1 2">
    <name type="scientific">Paenibacillus naphthalenovorans</name>
    <dbReference type="NCBI Taxonomy" id="162209"/>
    <lineage>
        <taxon>Bacteria</taxon>
        <taxon>Bacillati</taxon>
        <taxon>Bacillota</taxon>
        <taxon>Bacilli</taxon>
        <taxon>Bacillales</taxon>
        <taxon>Paenibacillaceae</taxon>
        <taxon>Paenibacillus</taxon>
    </lineage>
</organism>